<reference evidence="2" key="4">
    <citation type="submission" date="2023-03" db="UniProtKB">
        <authorList>
            <consortium name="EnsemblPlants"/>
        </authorList>
    </citation>
    <scope>IDENTIFICATION</scope>
    <source>
        <strain evidence="2">cv. Chiifu-401-42</strain>
    </source>
</reference>
<dbReference type="HOGENOM" id="CLU_1951839_0_0_1"/>
<protein>
    <recommendedName>
        <fullName evidence="4">Protein kinase domain-containing protein</fullName>
    </recommendedName>
</protein>
<keyword evidence="3" id="KW-1185">Reference proteome</keyword>
<name>M4F4T4_BRACM</name>
<dbReference type="eggNOG" id="KOG0583">
    <property type="taxonomic scope" value="Eukaryota"/>
</dbReference>
<organism evidence="2 3">
    <name type="scientific">Brassica campestris</name>
    <name type="common">Field mustard</name>
    <dbReference type="NCBI Taxonomy" id="3711"/>
    <lineage>
        <taxon>Eukaryota</taxon>
        <taxon>Viridiplantae</taxon>
        <taxon>Streptophyta</taxon>
        <taxon>Embryophyta</taxon>
        <taxon>Tracheophyta</taxon>
        <taxon>Spermatophyta</taxon>
        <taxon>Magnoliopsida</taxon>
        <taxon>eudicotyledons</taxon>
        <taxon>Gunneridae</taxon>
        <taxon>Pentapetalae</taxon>
        <taxon>rosids</taxon>
        <taxon>malvids</taxon>
        <taxon>Brassicales</taxon>
        <taxon>Brassicaceae</taxon>
        <taxon>Brassiceae</taxon>
        <taxon>Brassica</taxon>
    </lineage>
</organism>
<evidence type="ECO:0000313" key="3">
    <source>
        <dbReference type="Proteomes" id="UP000011750"/>
    </source>
</evidence>
<dbReference type="InParanoid" id="M4F4T4"/>
<gene>
    <name evidence="1" type="ORF">BRAA09T39818Z</name>
</gene>
<evidence type="ECO:0008006" key="4">
    <source>
        <dbReference type="Google" id="ProtNLM"/>
    </source>
</evidence>
<reference evidence="3" key="1">
    <citation type="journal article" date="2011" name="Nat. Genet.">
        <title>The genome of the mesopolyploid crop species Brassica rapa.</title>
        <authorList>
            <consortium name="Brassica rapa Genome Sequencing Project Consortium"/>
            <person name="Wang X."/>
            <person name="Wang H."/>
            <person name="Wang J."/>
            <person name="Sun R."/>
            <person name="Wu J."/>
            <person name="Liu S."/>
            <person name="Bai Y."/>
            <person name="Mun J.H."/>
            <person name="Bancroft I."/>
            <person name="Cheng F."/>
            <person name="Huang S."/>
            <person name="Li X."/>
            <person name="Hua W."/>
            <person name="Wang J."/>
            <person name="Wang X."/>
            <person name="Freeling M."/>
            <person name="Pires J.C."/>
            <person name="Paterson A.H."/>
            <person name="Chalhoub B."/>
            <person name="Wang B."/>
            <person name="Hayward A."/>
            <person name="Sharpe A.G."/>
            <person name="Park B.S."/>
            <person name="Weisshaar B."/>
            <person name="Liu B."/>
            <person name="Li B."/>
            <person name="Liu B."/>
            <person name="Tong C."/>
            <person name="Song C."/>
            <person name="Duran C."/>
            <person name="Peng C."/>
            <person name="Geng C."/>
            <person name="Koh C."/>
            <person name="Lin C."/>
            <person name="Edwards D."/>
            <person name="Mu D."/>
            <person name="Shen D."/>
            <person name="Soumpourou E."/>
            <person name="Li F."/>
            <person name="Fraser F."/>
            <person name="Conant G."/>
            <person name="Lassalle G."/>
            <person name="King G.J."/>
            <person name="Bonnema G."/>
            <person name="Tang H."/>
            <person name="Wang H."/>
            <person name="Belcram H."/>
            <person name="Zhou H."/>
            <person name="Hirakawa H."/>
            <person name="Abe H."/>
            <person name="Guo H."/>
            <person name="Wang H."/>
            <person name="Jin H."/>
            <person name="Parkin I.A."/>
            <person name="Batley J."/>
            <person name="Kim J.S."/>
            <person name="Just J."/>
            <person name="Li J."/>
            <person name="Xu J."/>
            <person name="Deng J."/>
            <person name="Kim J.A."/>
            <person name="Li J."/>
            <person name="Yu J."/>
            <person name="Meng J."/>
            <person name="Wang J."/>
            <person name="Min J."/>
            <person name="Poulain J."/>
            <person name="Wang J."/>
            <person name="Hatakeyama K."/>
            <person name="Wu K."/>
            <person name="Wang L."/>
            <person name="Fang L."/>
            <person name="Trick M."/>
            <person name="Links M.G."/>
            <person name="Zhao M."/>
            <person name="Jin M."/>
            <person name="Ramchiary N."/>
            <person name="Drou N."/>
            <person name="Berkman P.J."/>
            <person name="Cai Q."/>
            <person name="Huang Q."/>
            <person name="Li R."/>
            <person name="Tabata S."/>
            <person name="Cheng S."/>
            <person name="Zhang S."/>
            <person name="Zhang S."/>
            <person name="Huang S."/>
            <person name="Sato S."/>
            <person name="Sun S."/>
            <person name="Kwon S.J."/>
            <person name="Choi S.R."/>
            <person name="Lee T.H."/>
            <person name="Fan W."/>
            <person name="Zhao X."/>
            <person name="Tan X."/>
            <person name="Xu X."/>
            <person name="Wang Y."/>
            <person name="Qiu Y."/>
            <person name="Yin Y."/>
            <person name="Li Y."/>
            <person name="Du Y."/>
            <person name="Liao Y."/>
            <person name="Lim Y."/>
            <person name="Narusaka Y."/>
            <person name="Wang Y."/>
            <person name="Wang Z."/>
            <person name="Li Z."/>
            <person name="Wang Z."/>
            <person name="Xiong Z."/>
            <person name="Zhang Z."/>
        </authorList>
    </citation>
    <scope>NUCLEOTIDE SEQUENCE [LARGE SCALE GENOMIC DNA]</scope>
    <source>
        <strain evidence="3">cv. Chiifu-401-42</strain>
    </source>
</reference>
<accession>M4F4T4</accession>
<evidence type="ECO:0000313" key="2">
    <source>
        <dbReference type="EnsemblPlants" id="Bra036088.1-P"/>
    </source>
</evidence>
<dbReference type="STRING" id="51351.M4F4T4"/>
<dbReference type="Gramene" id="Bra036088.1">
    <property type="protein sequence ID" value="Bra036088.1-P"/>
    <property type="gene ID" value="Bra036088"/>
</dbReference>
<sequence length="129" mass="14647">MELKENNTSLLCSPIYVFATYTPYPLPPKSESSGPLVKWTQQEWHDPNVLIEKSSILHSQPKSTVGTPAYIAPGILLRREYDGKFQEPEQPMQSLDNIMQIISEATIPDVRSLYGFLLNLRLMLIVAEK</sequence>
<reference evidence="1" key="3">
    <citation type="submission" date="2018-11" db="EMBL/GenBank/DDBJ databases">
        <authorList>
            <consortium name="Genoscope - CEA"/>
            <person name="William W."/>
        </authorList>
    </citation>
    <scope>NUCLEOTIDE SEQUENCE</scope>
</reference>
<dbReference type="AlphaFoldDB" id="M4F4T4"/>
<proteinExistence type="predicted"/>
<accession>A0A3P5Y456</accession>
<evidence type="ECO:0000313" key="1">
    <source>
        <dbReference type="EMBL" id="VDC62207.1"/>
    </source>
</evidence>
<dbReference type="EnsemblPlants" id="Bra036088.1">
    <property type="protein sequence ID" value="Bra036088.1-P"/>
    <property type="gene ID" value="Bra036088"/>
</dbReference>
<dbReference type="EMBL" id="LR031568">
    <property type="protein sequence ID" value="VDC62207.1"/>
    <property type="molecule type" value="Genomic_DNA"/>
</dbReference>
<dbReference type="Proteomes" id="UP000011750">
    <property type="component" value="Chromosome A09"/>
</dbReference>
<reference evidence="3" key="2">
    <citation type="journal article" date="2018" name="Hortic Res">
        <title>Improved Brassica rapa reference genome by single-molecule sequencing and chromosome conformation capture technologies.</title>
        <authorList>
            <person name="Zhang L."/>
            <person name="Cai X."/>
            <person name="Wu J."/>
            <person name="Liu M."/>
            <person name="Grob S."/>
            <person name="Cheng F."/>
            <person name="Liang J."/>
            <person name="Cai C."/>
            <person name="Liu Z."/>
            <person name="Liu B."/>
            <person name="Wang F."/>
            <person name="Li S."/>
            <person name="Liu F."/>
            <person name="Li X."/>
            <person name="Cheng L."/>
            <person name="Yang W."/>
            <person name="Li M.H."/>
            <person name="Grossniklaus U."/>
            <person name="Zheng H."/>
            <person name="Wang X."/>
        </authorList>
    </citation>
    <scope>NUCLEOTIDE SEQUENCE [LARGE SCALE GENOMIC DNA]</scope>
    <source>
        <strain evidence="3">cv. Chiifu-401-42</strain>
    </source>
</reference>